<dbReference type="AlphaFoldDB" id="A0A914CKA4"/>
<dbReference type="GO" id="GO:0000139">
    <property type="term" value="C:Golgi membrane"/>
    <property type="evidence" value="ECO:0007669"/>
    <property type="project" value="UniProtKB-SubCell"/>
</dbReference>
<evidence type="ECO:0000256" key="5">
    <source>
        <dbReference type="ARBA" id="ARBA00023136"/>
    </source>
</evidence>
<keyword evidence="4" id="KW-0333">Golgi apparatus</keyword>
<evidence type="ECO:0000313" key="9">
    <source>
        <dbReference type="WBParaSite" id="ACRNAN_scaffold11285.g7343.t1"/>
    </source>
</evidence>
<dbReference type="InterPro" id="IPR045176">
    <property type="entry name" value="Got1"/>
</dbReference>
<keyword evidence="3 7" id="KW-1133">Transmembrane helix</keyword>
<comment type="subcellular location">
    <subcellularLocation>
        <location evidence="1">Golgi apparatus membrane</location>
        <topology evidence="1">Multi-pass membrane protein</topology>
    </subcellularLocation>
</comment>
<evidence type="ECO:0000256" key="7">
    <source>
        <dbReference type="SAM" id="Phobius"/>
    </source>
</evidence>
<comment type="similarity">
    <text evidence="6">Belongs to the GOT1 family.</text>
</comment>
<proteinExistence type="inferred from homology"/>
<name>A0A914CKA4_9BILA</name>
<accession>A0A914CKA4</accession>
<keyword evidence="8" id="KW-1185">Reference proteome</keyword>
<feature type="transmembrane region" description="Helical" evidence="7">
    <location>
        <begin position="37"/>
        <end position="61"/>
    </location>
</feature>
<dbReference type="PANTHER" id="PTHR21493:SF9">
    <property type="entry name" value="GOLGI TRANSPORT PROTEIN 1-RELATED"/>
    <property type="match status" value="1"/>
</dbReference>
<evidence type="ECO:0000256" key="2">
    <source>
        <dbReference type="ARBA" id="ARBA00022692"/>
    </source>
</evidence>
<dbReference type="Pfam" id="PF04178">
    <property type="entry name" value="Got1"/>
    <property type="match status" value="1"/>
</dbReference>
<dbReference type="WBParaSite" id="ACRNAN_scaffold11285.g7343.t1">
    <property type="protein sequence ID" value="ACRNAN_scaffold11285.g7343.t1"/>
    <property type="gene ID" value="ACRNAN_scaffold11285.g7343"/>
</dbReference>
<protein>
    <submittedName>
        <fullName evidence="9">Vesicle transport protein GOT1B</fullName>
    </submittedName>
</protein>
<dbReference type="GO" id="GO:0006888">
    <property type="term" value="P:endoplasmic reticulum to Golgi vesicle-mediated transport"/>
    <property type="evidence" value="ECO:0007669"/>
    <property type="project" value="InterPro"/>
</dbReference>
<dbReference type="GO" id="GO:0005783">
    <property type="term" value="C:endoplasmic reticulum"/>
    <property type="evidence" value="ECO:0007669"/>
    <property type="project" value="TreeGrafter"/>
</dbReference>
<evidence type="ECO:0000256" key="4">
    <source>
        <dbReference type="ARBA" id="ARBA00023034"/>
    </source>
</evidence>
<evidence type="ECO:0000256" key="3">
    <source>
        <dbReference type="ARBA" id="ARBA00022989"/>
    </source>
</evidence>
<feature type="transmembrane region" description="Helical" evidence="7">
    <location>
        <begin position="68"/>
        <end position="86"/>
    </location>
</feature>
<evidence type="ECO:0000256" key="1">
    <source>
        <dbReference type="ARBA" id="ARBA00004653"/>
    </source>
</evidence>
<sequence>MNFEISNTKQIGIGLSAFGAIFVGLGIILFFDAALLAIGNLLFIVGLTLVIGIQRTFFFFFQWHKLKGTSLFFGGIFLVLLGWAFIGIFVEAWGFVLLFGGFLPSAVNFLRSMPIIGNIFALPGIRQCLDRIAPEHKYPV</sequence>
<evidence type="ECO:0000256" key="6">
    <source>
        <dbReference type="ARBA" id="ARBA00025799"/>
    </source>
</evidence>
<dbReference type="InterPro" id="IPR007305">
    <property type="entry name" value="Vesicle_transpt_Got1/SFT2"/>
</dbReference>
<organism evidence="8 9">
    <name type="scientific">Acrobeloides nanus</name>
    <dbReference type="NCBI Taxonomy" id="290746"/>
    <lineage>
        <taxon>Eukaryota</taxon>
        <taxon>Metazoa</taxon>
        <taxon>Ecdysozoa</taxon>
        <taxon>Nematoda</taxon>
        <taxon>Chromadorea</taxon>
        <taxon>Rhabditida</taxon>
        <taxon>Tylenchina</taxon>
        <taxon>Cephalobomorpha</taxon>
        <taxon>Cephaloboidea</taxon>
        <taxon>Cephalobidae</taxon>
        <taxon>Acrobeloides</taxon>
    </lineage>
</organism>
<dbReference type="Proteomes" id="UP000887540">
    <property type="component" value="Unplaced"/>
</dbReference>
<feature type="transmembrane region" description="Helical" evidence="7">
    <location>
        <begin position="12"/>
        <end position="31"/>
    </location>
</feature>
<dbReference type="GO" id="GO:0005829">
    <property type="term" value="C:cytosol"/>
    <property type="evidence" value="ECO:0007669"/>
    <property type="project" value="GOC"/>
</dbReference>
<keyword evidence="5 7" id="KW-0472">Membrane</keyword>
<evidence type="ECO:0000313" key="8">
    <source>
        <dbReference type="Proteomes" id="UP000887540"/>
    </source>
</evidence>
<keyword evidence="2 7" id="KW-0812">Transmembrane</keyword>
<dbReference type="PANTHER" id="PTHR21493">
    <property type="entry name" value="CGI-141-RELATED/LIPASE CONTAINING PROTEIN"/>
    <property type="match status" value="1"/>
</dbReference>
<reference evidence="9" key="1">
    <citation type="submission" date="2022-11" db="UniProtKB">
        <authorList>
            <consortium name="WormBaseParasite"/>
        </authorList>
    </citation>
    <scope>IDENTIFICATION</scope>
</reference>
<dbReference type="GO" id="GO:0042147">
    <property type="term" value="P:retrograde transport, endosome to Golgi"/>
    <property type="evidence" value="ECO:0007669"/>
    <property type="project" value="InterPro"/>
</dbReference>